<comment type="caution">
    <text evidence="2">The sequence shown here is derived from an EMBL/GenBank/DDBJ whole genome shotgun (WGS) entry which is preliminary data.</text>
</comment>
<accession>A0ABU5VSM3</accession>
<proteinExistence type="predicted"/>
<sequence length="229" mass="25812">MKKTLSLLLILVALMGFTSCGKEKLTPLVKPMTVDQLRNDQPINFSYKVDATQIDEYARNTGKFPVFGKLFQTIAFVLANTTISTKGGMELDLEAMDVDLNSLSEIDFTFIDWIRLDSLLLHIDNAKRKDSLGFIEKIEVYAILDRAQEGFPVNENGMVKLVSFDKKLNDLECEGRCLNLKIEKLNWKELIKNNPKIKLQPKIVINSVPKSTMALAGSVSFSIKFNLGF</sequence>
<dbReference type="EMBL" id="JAYGJQ010000001">
    <property type="protein sequence ID" value="MEA9355917.1"/>
    <property type="molecule type" value="Genomic_DNA"/>
</dbReference>
<reference evidence="2 3" key="1">
    <citation type="submission" date="2023-11" db="EMBL/GenBank/DDBJ databases">
        <title>A Novel Polar Bacteriovorax (B. antarcticus) Isolated from the Biocrust in Antarctica.</title>
        <authorList>
            <person name="Mun W."/>
            <person name="Choi S.Y."/>
            <person name="Mitchell R.J."/>
        </authorList>
    </citation>
    <scope>NUCLEOTIDE SEQUENCE [LARGE SCALE GENOMIC DNA]</scope>
    <source>
        <strain evidence="2 3">PP10</strain>
    </source>
</reference>
<gene>
    <name evidence="2" type="ORF">SHI21_06885</name>
</gene>
<evidence type="ECO:0000313" key="2">
    <source>
        <dbReference type="EMBL" id="MEA9355917.1"/>
    </source>
</evidence>
<evidence type="ECO:0000313" key="3">
    <source>
        <dbReference type="Proteomes" id="UP001302274"/>
    </source>
</evidence>
<dbReference type="Proteomes" id="UP001302274">
    <property type="component" value="Unassembled WGS sequence"/>
</dbReference>
<evidence type="ECO:0008006" key="4">
    <source>
        <dbReference type="Google" id="ProtNLM"/>
    </source>
</evidence>
<protein>
    <recommendedName>
        <fullName evidence="4">Lipid/polyisoprenoid-binding YceI-like domain-containing protein</fullName>
    </recommendedName>
</protein>
<dbReference type="PROSITE" id="PS51257">
    <property type="entry name" value="PROKAR_LIPOPROTEIN"/>
    <property type="match status" value="1"/>
</dbReference>
<dbReference type="RefSeq" id="WP_323575560.1">
    <property type="nucleotide sequence ID" value="NZ_JAYGJQ010000001.1"/>
</dbReference>
<keyword evidence="3" id="KW-1185">Reference proteome</keyword>
<feature type="chain" id="PRO_5047534660" description="Lipid/polyisoprenoid-binding YceI-like domain-containing protein" evidence="1">
    <location>
        <begin position="22"/>
        <end position="229"/>
    </location>
</feature>
<organism evidence="2 3">
    <name type="scientific">Bacteriovorax antarcticus</name>
    <dbReference type="NCBI Taxonomy" id="3088717"/>
    <lineage>
        <taxon>Bacteria</taxon>
        <taxon>Pseudomonadati</taxon>
        <taxon>Bdellovibrionota</taxon>
        <taxon>Bacteriovoracia</taxon>
        <taxon>Bacteriovoracales</taxon>
        <taxon>Bacteriovoracaceae</taxon>
        <taxon>Bacteriovorax</taxon>
    </lineage>
</organism>
<feature type="signal peptide" evidence="1">
    <location>
        <begin position="1"/>
        <end position="21"/>
    </location>
</feature>
<evidence type="ECO:0000256" key="1">
    <source>
        <dbReference type="SAM" id="SignalP"/>
    </source>
</evidence>
<name>A0ABU5VSM3_9BACT</name>
<keyword evidence="1" id="KW-0732">Signal</keyword>